<dbReference type="PANTHER" id="PTHR30086">
    <property type="entry name" value="ARGININE EXPORTER PROTEIN ARGO"/>
    <property type="match status" value="1"/>
</dbReference>
<keyword evidence="4 6" id="KW-1133">Transmembrane helix</keyword>
<feature type="transmembrane region" description="Helical" evidence="6">
    <location>
        <begin position="146"/>
        <end position="175"/>
    </location>
</feature>
<proteinExistence type="predicted"/>
<dbReference type="PANTHER" id="PTHR30086:SF20">
    <property type="entry name" value="ARGININE EXPORTER PROTEIN ARGO-RELATED"/>
    <property type="match status" value="1"/>
</dbReference>
<name>A0A1N6R0D6_9GAMM</name>
<dbReference type="GO" id="GO:0005886">
    <property type="term" value="C:plasma membrane"/>
    <property type="evidence" value="ECO:0007669"/>
    <property type="project" value="UniProtKB-SubCell"/>
</dbReference>
<dbReference type="InterPro" id="IPR001123">
    <property type="entry name" value="LeuE-type"/>
</dbReference>
<feature type="transmembrane region" description="Helical" evidence="6">
    <location>
        <begin position="47"/>
        <end position="67"/>
    </location>
</feature>
<keyword evidence="2" id="KW-1003">Cell membrane</keyword>
<evidence type="ECO:0000256" key="2">
    <source>
        <dbReference type="ARBA" id="ARBA00022475"/>
    </source>
</evidence>
<dbReference type="GO" id="GO:0015171">
    <property type="term" value="F:amino acid transmembrane transporter activity"/>
    <property type="evidence" value="ECO:0007669"/>
    <property type="project" value="TreeGrafter"/>
</dbReference>
<dbReference type="RefSeq" id="WP_010323095.1">
    <property type="nucleotide sequence ID" value="NZ_FTMN01000003.1"/>
</dbReference>
<sequence>MNNALPDLLPLLGPVAVFVFTMTATPGPNNMMLTASGANFGFRRTVPHIVGIVLGCALLNVAVALGLGTLFTQWPEFQTLLKLAGSVYLLWLAWKIASAPPPDTKGDEDARPMSLLQAAAFQFANPKAWVMSISGLASFTLVGDAFLASALLFIVVMAVIGFPSISLWAGFGVMIGRLLKTAAHWRFFNLGMGTLTAACVAMILM</sequence>
<evidence type="ECO:0000256" key="4">
    <source>
        <dbReference type="ARBA" id="ARBA00022989"/>
    </source>
</evidence>
<gene>
    <name evidence="7" type="ORF">SAMN05421647_10326</name>
</gene>
<comment type="subcellular location">
    <subcellularLocation>
        <location evidence="1">Cell membrane</location>
        <topology evidence="1">Multi-pass membrane protein</topology>
    </subcellularLocation>
</comment>
<dbReference type="AlphaFoldDB" id="A0A1N6R0D6"/>
<reference evidence="7 8" key="1">
    <citation type="submission" date="2017-01" db="EMBL/GenBank/DDBJ databases">
        <authorList>
            <person name="Mah S.A."/>
            <person name="Swanson W.J."/>
            <person name="Moy G.W."/>
            <person name="Vacquier V.D."/>
        </authorList>
    </citation>
    <scope>NUCLEOTIDE SEQUENCE [LARGE SCALE GENOMIC DNA]</scope>
    <source>
        <strain evidence="7 8">DSM 7027</strain>
    </source>
</reference>
<organism evidence="7 8">
    <name type="scientific">Marinobacterium stanieri</name>
    <dbReference type="NCBI Taxonomy" id="49186"/>
    <lineage>
        <taxon>Bacteria</taxon>
        <taxon>Pseudomonadati</taxon>
        <taxon>Pseudomonadota</taxon>
        <taxon>Gammaproteobacteria</taxon>
        <taxon>Oceanospirillales</taxon>
        <taxon>Oceanospirillaceae</taxon>
        <taxon>Marinobacterium</taxon>
    </lineage>
</organism>
<protein>
    <submittedName>
        <fullName evidence="7">Threonine/homoserine/homoserine lactone efflux protein</fullName>
    </submittedName>
</protein>
<dbReference type="STRING" id="49186.SAMN05421647_10326"/>
<keyword evidence="3 6" id="KW-0812">Transmembrane</keyword>
<accession>A0A1N6R0D6</accession>
<evidence type="ECO:0000256" key="3">
    <source>
        <dbReference type="ARBA" id="ARBA00022692"/>
    </source>
</evidence>
<evidence type="ECO:0000313" key="8">
    <source>
        <dbReference type="Proteomes" id="UP000186895"/>
    </source>
</evidence>
<dbReference type="Proteomes" id="UP000186895">
    <property type="component" value="Unassembled WGS sequence"/>
</dbReference>
<feature type="transmembrane region" description="Helical" evidence="6">
    <location>
        <begin position="187"/>
        <end position="204"/>
    </location>
</feature>
<evidence type="ECO:0000313" key="7">
    <source>
        <dbReference type="EMBL" id="SIQ22056.1"/>
    </source>
</evidence>
<keyword evidence="5 6" id="KW-0472">Membrane</keyword>
<dbReference type="GO" id="GO:0033228">
    <property type="term" value="P:cysteine export across plasma membrane"/>
    <property type="evidence" value="ECO:0007669"/>
    <property type="project" value="TreeGrafter"/>
</dbReference>
<dbReference type="EMBL" id="FTMN01000003">
    <property type="protein sequence ID" value="SIQ22056.1"/>
    <property type="molecule type" value="Genomic_DNA"/>
</dbReference>
<evidence type="ECO:0000256" key="1">
    <source>
        <dbReference type="ARBA" id="ARBA00004651"/>
    </source>
</evidence>
<dbReference type="Pfam" id="PF01810">
    <property type="entry name" value="LysE"/>
    <property type="match status" value="1"/>
</dbReference>
<dbReference type="eggNOG" id="COG1280">
    <property type="taxonomic scope" value="Bacteria"/>
</dbReference>
<keyword evidence="8" id="KW-1185">Reference proteome</keyword>
<evidence type="ECO:0000256" key="5">
    <source>
        <dbReference type="ARBA" id="ARBA00023136"/>
    </source>
</evidence>
<evidence type="ECO:0000256" key="6">
    <source>
        <dbReference type="SAM" id="Phobius"/>
    </source>
</evidence>